<name>A0A9W7C6T8_9STRA</name>
<proteinExistence type="predicted"/>
<dbReference type="AlphaFoldDB" id="A0A9W7C6T8"/>
<comment type="caution">
    <text evidence="1">The sequence shown here is derived from an EMBL/GenBank/DDBJ whole genome shotgun (WGS) entry which is preliminary data.</text>
</comment>
<dbReference type="OrthoDB" id="58550at2759"/>
<reference evidence="2" key="1">
    <citation type="journal article" date="2023" name="Commun. Biol.">
        <title>Genome analysis of Parmales, the sister group of diatoms, reveals the evolutionary specialization of diatoms from phago-mixotrophs to photoautotrophs.</title>
        <authorList>
            <person name="Ban H."/>
            <person name="Sato S."/>
            <person name="Yoshikawa S."/>
            <person name="Yamada K."/>
            <person name="Nakamura Y."/>
            <person name="Ichinomiya M."/>
            <person name="Sato N."/>
            <person name="Blanc-Mathieu R."/>
            <person name="Endo H."/>
            <person name="Kuwata A."/>
            <person name="Ogata H."/>
        </authorList>
    </citation>
    <scope>NUCLEOTIDE SEQUENCE [LARGE SCALE GENOMIC DNA]</scope>
    <source>
        <strain evidence="2">NIES 3700</strain>
    </source>
</reference>
<dbReference type="Proteomes" id="UP001165122">
    <property type="component" value="Unassembled WGS sequence"/>
</dbReference>
<accession>A0A9W7C6T8</accession>
<keyword evidence="2" id="KW-1185">Reference proteome</keyword>
<dbReference type="EMBL" id="BRXW01000021">
    <property type="protein sequence ID" value="GMI00240.1"/>
    <property type="molecule type" value="Genomic_DNA"/>
</dbReference>
<organism evidence="1 2">
    <name type="scientific">Triparma laevis f. longispina</name>
    <dbReference type="NCBI Taxonomy" id="1714387"/>
    <lineage>
        <taxon>Eukaryota</taxon>
        <taxon>Sar</taxon>
        <taxon>Stramenopiles</taxon>
        <taxon>Ochrophyta</taxon>
        <taxon>Bolidophyceae</taxon>
        <taxon>Parmales</taxon>
        <taxon>Triparmaceae</taxon>
        <taxon>Triparma</taxon>
    </lineage>
</organism>
<gene>
    <name evidence="1" type="ORF">TrLO_g11325</name>
</gene>
<sequence>MSASAAQKFRDELKKKNKSLTKSEALNPKTMIEMNRTSNGIKVIIDTLRGQLARLEAEIKADEKGKWEFDLVMGQLSNRKKDLQKRIQMNEEWAKQYDLKIGPFEETYDNMTASIGKTYENAKKGHARGLQVLQEEFGYHPAFKQKDDAFFAIPFKPL</sequence>
<protein>
    <submittedName>
        <fullName evidence="1">Uncharacterized protein</fullName>
    </submittedName>
</protein>
<evidence type="ECO:0000313" key="1">
    <source>
        <dbReference type="EMBL" id="GMI00240.1"/>
    </source>
</evidence>
<evidence type="ECO:0000313" key="2">
    <source>
        <dbReference type="Proteomes" id="UP001165122"/>
    </source>
</evidence>